<keyword evidence="2" id="KW-1185">Reference proteome</keyword>
<protein>
    <submittedName>
        <fullName evidence="1">Uncharacterized protein</fullName>
    </submittedName>
</protein>
<organism evidence="1 2">
    <name type="scientific">Mycoplasmopsis edwardii</name>
    <dbReference type="NCBI Taxonomy" id="53558"/>
    <lineage>
        <taxon>Bacteria</taxon>
        <taxon>Bacillati</taxon>
        <taxon>Mycoplasmatota</taxon>
        <taxon>Mycoplasmoidales</taxon>
        <taxon>Metamycoplasmataceae</taxon>
        <taxon>Mycoplasmopsis</taxon>
    </lineage>
</organism>
<dbReference type="Proteomes" id="UP001213039">
    <property type="component" value="Chromosome"/>
</dbReference>
<reference evidence="1" key="1">
    <citation type="submission" date="2022-12" db="EMBL/GenBank/DDBJ databases">
        <authorList>
            <consortium name="Asia Pacific Centre for Animal Health"/>
            <person name="Klose S.M."/>
            <person name="Legione A.R."/>
            <person name="Monotti I."/>
            <person name="Bushell R."/>
            <person name="Marenda M.S."/>
            <person name="Sugiyama T."/>
            <person name="Browning G.F."/>
            <person name="Vaz P.K."/>
        </authorList>
    </citation>
    <scope>NUCLEOTIDE SEQUENCE</scope>
    <source>
        <strain evidence="1">Felid995</strain>
    </source>
</reference>
<name>A0ACD4PGY0_9BACT</name>
<proteinExistence type="predicted"/>
<sequence>MKKKLLFIQILFIKNILNIFTDLEYPTVPYSVEEYCENLFDTVSPYAFAN</sequence>
<accession>A0ACD4PGY0</accession>
<evidence type="ECO:0000313" key="1">
    <source>
        <dbReference type="EMBL" id="WBP83912.1"/>
    </source>
</evidence>
<evidence type="ECO:0000313" key="2">
    <source>
        <dbReference type="Proteomes" id="UP001213039"/>
    </source>
</evidence>
<dbReference type="EMBL" id="CP114370">
    <property type="protein sequence ID" value="WBP83912.1"/>
    <property type="molecule type" value="Genomic_DNA"/>
</dbReference>
<gene>
    <name evidence="1" type="ORF">Me_995_000540</name>
</gene>